<keyword evidence="11" id="KW-1185">Reference proteome</keyword>
<evidence type="ECO:0000256" key="8">
    <source>
        <dbReference type="ARBA" id="ARBA00023196"/>
    </source>
</evidence>
<evidence type="ECO:0000256" key="5">
    <source>
        <dbReference type="ARBA" id="ARBA00022781"/>
    </source>
</evidence>
<keyword evidence="7" id="KW-0472">Membrane</keyword>
<evidence type="ECO:0000256" key="9">
    <source>
        <dbReference type="ARBA" id="ARBA00023310"/>
    </source>
</evidence>
<comment type="function">
    <text evidence="1">Produces ATP from ADP in the presence of a proton gradient across the membrane. The gamma chain is believed to be important in regulating ATPase activity and the flow of protons through the CF(0) complex.</text>
</comment>
<comment type="similarity">
    <text evidence="3">Belongs to the ATPase gamma chain family.</text>
</comment>
<evidence type="ECO:0000256" key="6">
    <source>
        <dbReference type="ARBA" id="ARBA00023065"/>
    </source>
</evidence>
<evidence type="ECO:0000256" key="3">
    <source>
        <dbReference type="ARBA" id="ARBA00007681"/>
    </source>
</evidence>
<dbReference type="PRINTS" id="PR00126">
    <property type="entry name" value="ATPASEGAMMA"/>
</dbReference>
<comment type="subcellular location">
    <subcellularLocation>
        <location evidence="2">Membrane</location>
        <topology evidence="2">Peripheral membrane protein</topology>
    </subcellularLocation>
</comment>
<keyword evidence="5" id="KW-0375">Hydrogen ion transport</keyword>
<keyword evidence="8" id="KW-0139">CF(1)</keyword>
<evidence type="ECO:0000313" key="10">
    <source>
        <dbReference type="EMBL" id="WGI24297.1"/>
    </source>
</evidence>
<dbReference type="InterPro" id="IPR000131">
    <property type="entry name" value="ATP_synth_F1_gsu"/>
</dbReference>
<name>A0ABY8LIM4_9GAMM</name>
<evidence type="ECO:0000256" key="1">
    <source>
        <dbReference type="ARBA" id="ARBA00003456"/>
    </source>
</evidence>
<dbReference type="Proteomes" id="UP001179830">
    <property type="component" value="Chromosome"/>
</dbReference>
<keyword evidence="9" id="KW-0066">ATP synthesis</keyword>
<evidence type="ECO:0000256" key="7">
    <source>
        <dbReference type="ARBA" id="ARBA00023136"/>
    </source>
</evidence>
<evidence type="ECO:0000256" key="2">
    <source>
        <dbReference type="ARBA" id="ARBA00004170"/>
    </source>
</evidence>
<reference evidence="10" key="1">
    <citation type="submission" date="2023-04" db="EMBL/GenBank/DDBJ databases">
        <title>Complete genome sequence of Halomonas alkaliantarctica MSP3 isolated from marine sediment, Jeju Island.</title>
        <authorList>
            <person name="Park S.-J."/>
        </authorList>
    </citation>
    <scope>NUCLEOTIDE SEQUENCE</scope>
    <source>
        <strain evidence="10">MSP3</strain>
    </source>
</reference>
<dbReference type="EMBL" id="CP122961">
    <property type="protein sequence ID" value="WGI24297.1"/>
    <property type="molecule type" value="Genomic_DNA"/>
</dbReference>
<evidence type="ECO:0000256" key="4">
    <source>
        <dbReference type="ARBA" id="ARBA00022448"/>
    </source>
</evidence>
<dbReference type="SUPFAM" id="SSF52943">
    <property type="entry name" value="ATP synthase (F1-ATPase), gamma subunit"/>
    <property type="match status" value="1"/>
</dbReference>
<dbReference type="InterPro" id="IPR035968">
    <property type="entry name" value="ATP_synth_F1_ATPase_gsu"/>
</dbReference>
<dbReference type="Pfam" id="PF00231">
    <property type="entry name" value="ATP-synt"/>
    <property type="match status" value="1"/>
</dbReference>
<proteinExistence type="inferred from homology"/>
<dbReference type="Gene3D" id="3.40.1380.10">
    <property type="match status" value="1"/>
</dbReference>
<keyword evidence="4" id="KW-0813">Transport</keyword>
<accession>A0ABY8LIM4</accession>
<sequence>MTERLADISARIKSVRQLGAVVNAMKSIAASRAYTARTQIIAVDSYAATISAAISSVIAPSPYPTEAQASSPQYKRGLLVFCAEQGFAGAFSERVLDSIASPEAQPLFMVGTRGELIALARGLVPRWSLAMPARTLGISKLADEITKAIYRDIERGEIERLDVIFTAWNAGHPTIIRQGIFPIDHSTFPPSVGKRYLTQIPQETLISDLSGHYFHALVCKAALHAFSAENEARMATMSAAGSQIEQELGVFQATLRRVRQETITAELIELGTGFALSR</sequence>
<organism evidence="10 11">
    <name type="scientific">Halomonas alkaliantarctica</name>
    <dbReference type="NCBI Taxonomy" id="232346"/>
    <lineage>
        <taxon>Bacteria</taxon>
        <taxon>Pseudomonadati</taxon>
        <taxon>Pseudomonadota</taxon>
        <taxon>Gammaproteobacteria</taxon>
        <taxon>Oceanospirillales</taxon>
        <taxon>Halomonadaceae</taxon>
        <taxon>Halomonas</taxon>
    </lineage>
</organism>
<keyword evidence="6" id="KW-0406">Ion transport</keyword>
<dbReference type="RefSeq" id="WP_280104104.1">
    <property type="nucleotide sequence ID" value="NZ_CP122961.1"/>
</dbReference>
<gene>
    <name evidence="10" type="ORF">QEN58_13250</name>
</gene>
<dbReference type="Gene3D" id="1.10.287.80">
    <property type="entry name" value="ATP synthase, gamma subunit, helix hairpin domain"/>
    <property type="match status" value="1"/>
</dbReference>
<evidence type="ECO:0000313" key="11">
    <source>
        <dbReference type="Proteomes" id="UP001179830"/>
    </source>
</evidence>
<protein>
    <submittedName>
        <fullName evidence="10">F0F1 ATP synthase subunit gamma</fullName>
    </submittedName>
</protein>